<dbReference type="InterPro" id="IPR036188">
    <property type="entry name" value="FAD/NAD-bd_sf"/>
</dbReference>
<evidence type="ECO:0000313" key="2">
    <source>
        <dbReference type="Proteomes" id="UP000789342"/>
    </source>
</evidence>
<dbReference type="Proteomes" id="UP000789342">
    <property type="component" value="Unassembled WGS sequence"/>
</dbReference>
<proteinExistence type="predicted"/>
<keyword evidence="2" id="KW-1185">Reference proteome</keyword>
<feature type="non-terminal residue" evidence="1">
    <location>
        <position position="80"/>
    </location>
</feature>
<sequence>MPLKFPVRAYVLNRILDYKFNPQNINAVKSKWFGNNRSFATTLSNNEKPSGNAVSEKTENIYDIVIVGGGISGSALACAL</sequence>
<name>A0A9N8VU92_9GLOM</name>
<reference evidence="1" key="1">
    <citation type="submission" date="2021-06" db="EMBL/GenBank/DDBJ databases">
        <authorList>
            <person name="Kallberg Y."/>
            <person name="Tangrot J."/>
            <person name="Rosling A."/>
        </authorList>
    </citation>
    <scope>NUCLEOTIDE SEQUENCE</scope>
    <source>
        <strain evidence="1">CL551</strain>
    </source>
</reference>
<dbReference type="EMBL" id="CAJVPV010000522">
    <property type="protein sequence ID" value="CAG8461205.1"/>
    <property type="molecule type" value="Genomic_DNA"/>
</dbReference>
<dbReference type="AlphaFoldDB" id="A0A9N8VU92"/>
<comment type="caution">
    <text evidence="1">The sequence shown here is derived from an EMBL/GenBank/DDBJ whole genome shotgun (WGS) entry which is preliminary data.</text>
</comment>
<accession>A0A9N8VU92</accession>
<organism evidence="1 2">
    <name type="scientific">Acaulospora morrowiae</name>
    <dbReference type="NCBI Taxonomy" id="94023"/>
    <lineage>
        <taxon>Eukaryota</taxon>
        <taxon>Fungi</taxon>
        <taxon>Fungi incertae sedis</taxon>
        <taxon>Mucoromycota</taxon>
        <taxon>Glomeromycotina</taxon>
        <taxon>Glomeromycetes</taxon>
        <taxon>Diversisporales</taxon>
        <taxon>Acaulosporaceae</taxon>
        <taxon>Acaulospora</taxon>
    </lineage>
</organism>
<gene>
    <name evidence="1" type="ORF">AMORRO_LOCUS1405</name>
</gene>
<dbReference type="SUPFAM" id="SSF51905">
    <property type="entry name" value="FAD/NAD(P)-binding domain"/>
    <property type="match status" value="1"/>
</dbReference>
<protein>
    <submittedName>
        <fullName evidence="1">9991_t:CDS:1</fullName>
    </submittedName>
</protein>
<evidence type="ECO:0000313" key="1">
    <source>
        <dbReference type="EMBL" id="CAG8461205.1"/>
    </source>
</evidence>